<keyword evidence="4" id="KW-1133">Transmembrane helix</keyword>
<comment type="caution">
    <text evidence="9">The sequence shown here is derived from an EMBL/GenBank/DDBJ whole genome shotgun (WGS) entry which is preliminary data.</text>
</comment>
<feature type="compositionally biased region" description="Gly residues" evidence="7">
    <location>
        <begin position="623"/>
        <end position="642"/>
    </location>
</feature>
<keyword evidence="6" id="KW-0325">Glycoprotein</keyword>
<dbReference type="PRINTS" id="PR01217">
    <property type="entry name" value="PRICHEXTENSN"/>
</dbReference>
<dbReference type="InterPro" id="IPR002889">
    <property type="entry name" value="WSC_carb-bd"/>
</dbReference>
<dbReference type="SMART" id="SM00321">
    <property type="entry name" value="WSC"/>
    <property type="match status" value="2"/>
</dbReference>
<organism evidence="9 10">
    <name type="scientific">Apiospora arundinis</name>
    <dbReference type="NCBI Taxonomy" id="335852"/>
    <lineage>
        <taxon>Eukaryota</taxon>
        <taxon>Fungi</taxon>
        <taxon>Dikarya</taxon>
        <taxon>Ascomycota</taxon>
        <taxon>Pezizomycotina</taxon>
        <taxon>Sordariomycetes</taxon>
        <taxon>Xylariomycetidae</taxon>
        <taxon>Amphisphaeriales</taxon>
        <taxon>Apiosporaceae</taxon>
        <taxon>Apiospora</taxon>
    </lineage>
</organism>
<reference evidence="9 10" key="1">
    <citation type="journal article" date="2024" name="IMA Fungus">
        <title>Apiospora arundinis, a panoply of carbohydrate-active enzymes and secondary metabolites.</title>
        <authorList>
            <person name="Sorensen T."/>
            <person name="Petersen C."/>
            <person name="Muurmann A.T."/>
            <person name="Christiansen J.V."/>
            <person name="Brundto M.L."/>
            <person name="Overgaard C.K."/>
            <person name="Boysen A.T."/>
            <person name="Wollenberg R.D."/>
            <person name="Larsen T.O."/>
            <person name="Sorensen J.L."/>
            <person name="Nielsen K.L."/>
            <person name="Sondergaard T.E."/>
        </authorList>
    </citation>
    <scope>NUCLEOTIDE SEQUENCE [LARGE SCALE GENOMIC DNA]</scope>
    <source>
        <strain evidence="9 10">AAU 773</strain>
    </source>
</reference>
<dbReference type="PANTHER" id="PTHR24269:SF24">
    <property type="entry name" value="WSC DOMAIN-CONTAINING PROTEIN"/>
    <property type="match status" value="1"/>
</dbReference>
<evidence type="ECO:0000256" key="4">
    <source>
        <dbReference type="ARBA" id="ARBA00022989"/>
    </source>
</evidence>
<dbReference type="Pfam" id="PF01822">
    <property type="entry name" value="WSC"/>
    <property type="match status" value="2"/>
</dbReference>
<keyword evidence="3" id="KW-0732">Signal</keyword>
<dbReference type="Proteomes" id="UP001390339">
    <property type="component" value="Unassembled WGS sequence"/>
</dbReference>
<feature type="domain" description="WSC" evidence="8">
    <location>
        <begin position="140"/>
        <end position="237"/>
    </location>
</feature>
<evidence type="ECO:0000256" key="6">
    <source>
        <dbReference type="ARBA" id="ARBA00023180"/>
    </source>
</evidence>
<feature type="region of interest" description="Disordered" evidence="7">
    <location>
        <begin position="589"/>
        <end position="642"/>
    </location>
</feature>
<name>A0ABR2I006_9PEZI</name>
<feature type="compositionally biased region" description="Pro residues" evidence="7">
    <location>
        <begin position="259"/>
        <end position="366"/>
    </location>
</feature>
<evidence type="ECO:0000259" key="8">
    <source>
        <dbReference type="PROSITE" id="PS51212"/>
    </source>
</evidence>
<keyword evidence="10" id="KW-1185">Reference proteome</keyword>
<evidence type="ECO:0000313" key="10">
    <source>
        <dbReference type="Proteomes" id="UP001390339"/>
    </source>
</evidence>
<protein>
    <submittedName>
        <fullName evidence="9">WSC domain-containing protein</fullName>
    </submittedName>
</protein>
<gene>
    <name evidence="9" type="ORF">PGQ11_011572</name>
</gene>
<evidence type="ECO:0000313" key="9">
    <source>
        <dbReference type="EMBL" id="KAK8855660.1"/>
    </source>
</evidence>
<evidence type="ECO:0000256" key="7">
    <source>
        <dbReference type="SAM" id="MobiDB-lite"/>
    </source>
</evidence>
<evidence type="ECO:0000256" key="1">
    <source>
        <dbReference type="ARBA" id="ARBA00004167"/>
    </source>
</evidence>
<keyword evidence="2" id="KW-0812">Transmembrane</keyword>
<dbReference type="PANTHER" id="PTHR24269">
    <property type="entry name" value="KREMEN PROTEIN"/>
    <property type="match status" value="1"/>
</dbReference>
<dbReference type="PROSITE" id="PS51212">
    <property type="entry name" value="WSC"/>
    <property type="match status" value="2"/>
</dbReference>
<evidence type="ECO:0000256" key="2">
    <source>
        <dbReference type="ARBA" id="ARBA00022692"/>
    </source>
</evidence>
<accession>A0ABR2I006</accession>
<dbReference type="EMBL" id="JAPCWZ010000007">
    <property type="protein sequence ID" value="KAK8855660.1"/>
    <property type="molecule type" value="Genomic_DNA"/>
</dbReference>
<dbReference type="InterPro" id="IPR051836">
    <property type="entry name" value="Kremen_rcpt"/>
</dbReference>
<comment type="subcellular location">
    <subcellularLocation>
        <location evidence="1">Membrane</location>
        <topology evidence="1">Single-pass membrane protein</topology>
    </subcellularLocation>
</comment>
<keyword evidence="5" id="KW-0472">Membrane</keyword>
<evidence type="ECO:0000256" key="3">
    <source>
        <dbReference type="ARBA" id="ARBA00022729"/>
    </source>
</evidence>
<evidence type="ECO:0000256" key="5">
    <source>
        <dbReference type="ARBA" id="ARBA00023136"/>
    </source>
</evidence>
<sequence>MALAHPLSAPVMPMSDISPLWVPELSWCLTKFAPFNSLGCYNDSGSDSALIMRSAADQYAMTVEECWAICKGNADHYAGLTYGGVCYCGPSINSEAYPVPDDYCNMTCSGNSNEKCGDNGYINIYEDTTFPSTLGLTTKDYQPIGCWADNGLSSGRALGYFQEQLSSSALTTEMCLQACLDAGFPYAGTEYAGQCFCGVVKNSETYQIGNGNCTTACSGNPNEMCGGGGAINIYECKSLLSNQPCGSDLIPPTTTSTYAPPPPYSTPKPPSTPKTSTPQPPPTSTPKPPTSTYQPPPPPSTTPKPPTSTYQPPPPPSTTPKPPTSTYQPPPPPYTTPKPPTSTYQPPPPPTTTPKPPTTTPKPPPSTTTDSLCTTTITIPPKCEYKCGEKFCSNPLNDWDDEKGCMDAHSSCKMQVLGCFKVAGWPNAMDCFNFHEWCNTIKYYCKKKSYYGEEFGKEHCYHNYPPVGYPPHSTTTSTYPCKSSPPSPPTTTKPLPCPPTPTGYCKQPSNDKYGYNEQKPYGNIHLPVLDCNNLESEHRAGDILKLYSHQDSSKCSSWKRQHCPNACEAACKQQYDSCKNTYARGCHNDGKDEHNNEYGKGYPGHRKHHGGGPGKGPGKHPGKGGYGGGKGGHGGGKGGGGHHGGDGGYGGGKSGKGGYFEYAADAGHVAALEARTHERWKTDGNHAEEGCTQQYRECVTINRDVKLPKDKCTKYGIF</sequence>
<feature type="domain" description="WSC" evidence="8">
    <location>
        <begin position="34"/>
        <end position="128"/>
    </location>
</feature>
<feature type="region of interest" description="Disordered" evidence="7">
    <location>
        <begin position="247"/>
        <end position="372"/>
    </location>
</feature>
<proteinExistence type="predicted"/>